<feature type="domain" description="MYND-type" evidence="5">
    <location>
        <begin position="148"/>
        <end position="192"/>
    </location>
</feature>
<name>A0A1E1MM01_RHYSE</name>
<evidence type="ECO:0000256" key="4">
    <source>
        <dbReference type="PROSITE-ProRule" id="PRU00134"/>
    </source>
</evidence>
<accession>A0A1E1MM01</accession>
<evidence type="ECO:0000313" key="6">
    <source>
        <dbReference type="EMBL" id="CZT50119.1"/>
    </source>
</evidence>
<dbReference type="Pfam" id="PF01753">
    <property type="entry name" value="zf-MYND"/>
    <property type="match status" value="1"/>
</dbReference>
<organism evidence="6 7">
    <name type="scientific">Rhynchosporium secalis</name>
    <name type="common">Barley scald fungus</name>
    <dbReference type="NCBI Taxonomy" id="38038"/>
    <lineage>
        <taxon>Eukaryota</taxon>
        <taxon>Fungi</taxon>
        <taxon>Dikarya</taxon>
        <taxon>Ascomycota</taxon>
        <taxon>Pezizomycotina</taxon>
        <taxon>Leotiomycetes</taxon>
        <taxon>Helotiales</taxon>
        <taxon>Ploettnerulaceae</taxon>
        <taxon>Rhynchosporium</taxon>
    </lineage>
</organism>
<proteinExistence type="predicted"/>
<dbReference type="EMBL" id="FJVC01000412">
    <property type="protein sequence ID" value="CZT50119.1"/>
    <property type="molecule type" value="Genomic_DNA"/>
</dbReference>
<dbReference type="GO" id="GO:0008270">
    <property type="term" value="F:zinc ion binding"/>
    <property type="evidence" value="ECO:0007669"/>
    <property type="project" value="UniProtKB-KW"/>
</dbReference>
<keyword evidence="7" id="KW-1185">Reference proteome</keyword>
<evidence type="ECO:0000256" key="2">
    <source>
        <dbReference type="ARBA" id="ARBA00022771"/>
    </source>
</evidence>
<dbReference type="Gene3D" id="6.10.140.2220">
    <property type="match status" value="1"/>
</dbReference>
<dbReference type="SUPFAM" id="SSF144232">
    <property type="entry name" value="HIT/MYND zinc finger-like"/>
    <property type="match status" value="1"/>
</dbReference>
<gene>
    <name evidence="6" type="ORF">RSE6_11051</name>
</gene>
<sequence>MGRWGERFFEGDNDLDEASMMGEDAGIELYHYEIDKKEDKDWPLRAKEWTLPESTSTVKGSMSEKELRLVLLGIEQRPSRFWRHVEADPAHMELLRNSYPKIHVSPKYSLPLSDHGFRAPMKKQFKIALAHYKNNGTPFDFDATRYESMECGKEKSDLAKGEELKKCGKCHVVFYCDKECQVKDWYKHKKGCMTPEKRAAKEKRRPSPFGMIMMNL</sequence>
<evidence type="ECO:0000256" key="3">
    <source>
        <dbReference type="ARBA" id="ARBA00022833"/>
    </source>
</evidence>
<protein>
    <recommendedName>
        <fullName evidence="5">MYND-type domain-containing protein</fullName>
    </recommendedName>
</protein>
<keyword evidence="1" id="KW-0479">Metal-binding</keyword>
<keyword evidence="2 4" id="KW-0863">Zinc-finger</keyword>
<keyword evidence="3" id="KW-0862">Zinc</keyword>
<evidence type="ECO:0000313" key="7">
    <source>
        <dbReference type="Proteomes" id="UP000177625"/>
    </source>
</evidence>
<evidence type="ECO:0000259" key="5">
    <source>
        <dbReference type="PROSITE" id="PS50865"/>
    </source>
</evidence>
<evidence type="ECO:0000256" key="1">
    <source>
        <dbReference type="ARBA" id="ARBA00022723"/>
    </source>
</evidence>
<reference evidence="7" key="1">
    <citation type="submission" date="2016-03" db="EMBL/GenBank/DDBJ databases">
        <authorList>
            <person name="Guldener U."/>
        </authorList>
    </citation>
    <scope>NUCLEOTIDE SEQUENCE [LARGE SCALE GENOMIC DNA]</scope>
</reference>
<dbReference type="Proteomes" id="UP000177625">
    <property type="component" value="Unassembled WGS sequence"/>
</dbReference>
<dbReference type="InterPro" id="IPR002893">
    <property type="entry name" value="Znf_MYND"/>
</dbReference>
<dbReference type="AlphaFoldDB" id="A0A1E1MM01"/>
<dbReference type="PROSITE" id="PS50865">
    <property type="entry name" value="ZF_MYND_2"/>
    <property type="match status" value="1"/>
</dbReference>